<protein>
    <submittedName>
        <fullName evidence="2">Uncharacterized protein</fullName>
    </submittedName>
</protein>
<keyword evidence="3" id="KW-1185">Reference proteome</keyword>
<comment type="caution">
    <text evidence="2">The sequence shown here is derived from an EMBL/GenBank/DDBJ whole genome shotgun (WGS) entry which is preliminary data.</text>
</comment>
<dbReference type="Proteomes" id="UP000826195">
    <property type="component" value="Unassembled WGS sequence"/>
</dbReference>
<name>A0AAV7HVK7_COTGL</name>
<proteinExistence type="predicted"/>
<accession>A0AAV7HVK7</accession>
<evidence type="ECO:0000313" key="2">
    <source>
        <dbReference type="EMBL" id="KAH0534367.1"/>
    </source>
</evidence>
<feature type="region of interest" description="Disordered" evidence="1">
    <location>
        <begin position="22"/>
        <end position="42"/>
    </location>
</feature>
<organism evidence="2 3">
    <name type="scientific">Cotesia glomerata</name>
    <name type="common">Lepidopteran parasitic wasp</name>
    <name type="synonym">Apanteles glomeratus</name>
    <dbReference type="NCBI Taxonomy" id="32391"/>
    <lineage>
        <taxon>Eukaryota</taxon>
        <taxon>Metazoa</taxon>
        <taxon>Ecdysozoa</taxon>
        <taxon>Arthropoda</taxon>
        <taxon>Hexapoda</taxon>
        <taxon>Insecta</taxon>
        <taxon>Pterygota</taxon>
        <taxon>Neoptera</taxon>
        <taxon>Endopterygota</taxon>
        <taxon>Hymenoptera</taxon>
        <taxon>Apocrita</taxon>
        <taxon>Ichneumonoidea</taxon>
        <taxon>Braconidae</taxon>
        <taxon>Microgastrinae</taxon>
        <taxon>Cotesia</taxon>
    </lineage>
</organism>
<reference evidence="2 3" key="1">
    <citation type="journal article" date="2021" name="J. Hered.">
        <title>A chromosome-level genome assembly of the parasitoid wasp, Cotesia glomerata (Hymenoptera: Braconidae).</title>
        <authorList>
            <person name="Pinto B.J."/>
            <person name="Weis J.J."/>
            <person name="Gamble T."/>
            <person name="Ode P.J."/>
            <person name="Paul R."/>
            <person name="Zaspel J.M."/>
        </authorList>
    </citation>
    <scope>NUCLEOTIDE SEQUENCE [LARGE SCALE GENOMIC DNA]</scope>
    <source>
        <strain evidence="2">CgM1</strain>
    </source>
</reference>
<sequence>MDEQIELCCYWMLVHELTRAMQEDRDGPGAPDTGTRDLSAGAGQMTLGHLVGEISLERLSRANNPDNIS</sequence>
<evidence type="ECO:0000313" key="3">
    <source>
        <dbReference type="Proteomes" id="UP000826195"/>
    </source>
</evidence>
<evidence type="ECO:0000256" key="1">
    <source>
        <dbReference type="SAM" id="MobiDB-lite"/>
    </source>
</evidence>
<gene>
    <name evidence="2" type="ORF">KQX54_003430</name>
</gene>
<dbReference type="EMBL" id="JAHXZJ010002982">
    <property type="protein sequence ID" value="KAH0534367.1"/>
    <property type="molecule type" value="Genomic_DNA"/>
</dbReference>
<dbReference type="AlphaFoldDB" id="A0AAV7HVK7"/>